<protein>
    <submittedName>
        <fullName evidence="4">Transmembrane protein with metallophosphoesterase domain-like</fullName>
    </submittedName>
</protein>
<dbReference type="CDD" id="cd07385">
    <property type="entry name" value="MPP_YkuE_C"/>
    <property type="match status" value="1"/>
</dbReference>
<evidence type="ECO:0000313" key="4">
    <source>
        <dbReference type="RefSeq" id="XP_002736197.1"/>
    </source>
</evidence>
<feature type="transmembrane region" description="Helical" evidence="1">
    <location>
        <begin position="7"/>
        <end position="27"/>
    </location>
</feature>
<dbReference type="RefSeq" id="XP_002736197.1">
    <property type="nucleotide sequence ID" value="XM_002736151.1"/>
</dbReference>
<sequence>MPMCNRWFIFTAFVAIIVAILLIIAAYSSAQRRATIVKLQLVIIAESLLFLGANFVWKQLVDVLDPTKSKSNGSICDFIFLLWRAVVFLFLVLAQCSIILGEFIIGNEPYWLVFLSYVCLGTFVILISVLMPVLTIEFCINGVLGSGRPLRQVNQFMKVTGVILITILLTYSGVETAAEGPWQKEVDIHVNKLPQSMDGFKVAQLSDIHLGPTVGQSQLRKAVDIANDFNPDLVVITGDLVDSNVDSLKTVIEPIKYLKSKHGIYFVTGNHEYHTGDVDNWFVHLKSLGISPLHNDRVEIHNQDNPDDWFYLAGIDDKFANDIKYTGHGMDLDKTLENTDYNHAIILLAHQPKAAYTALESQYDVSLVLSGHTHAGHILPFMLGVYLMNPYFAGLYQHSDNSYVYVSSGTYYWGMPMRLASTPEVTYITLKAA</sequence>
<feature type="transmembrane region" description="Helical" evidence="1">
    <location>
        <begin position="39"/>
        <end position="57"/>
    </location>
</feature>
<dbReference type="InterPro" id="IPR029052">
    <property type="entry name" value="Metallo-depent_PP-like"/>
</dbReference>
<proteinExistence type="predicted"/>
<feature type="transmembrane region" description="Helical" evidence="1">
    <location>
        <begin position="111"/>
        <end position="144"/>
    </location>
</feature>
<name>A0ABM0GS73_SACKO</name>
<keyword evidence="3" id="KW-1185">Reference proteome</keyword>
<evidence type="ECO:0000256" key="1">
    <source>
        <dbReference type="SAM" id="Phobius"/>
    </source>
</evidence>
<dbReference type="PANTHER" id="PTHR31302:SF0">
    <property type="entry name" value="TRANSMEMBRANE PROTEIN WITH METALLOPHOSPHOESTERASE DOMAIN"/>
    <property type="match status" value="1"/>
</dbReference>
<gene>
    <name evidence="4" type="primary">LOC100369719</name>
</gene>
<dbReference type="PANTHER" id="PTHR31302">
    <property type="entry name" value="TRANSMEMBRANE PROTEIN WITH METALLOPHOSPHOESTERASE DOMAIN-RELATED"/>
    <property type="match status" value="1"/>
</dbReference>
<organism evidence="3 4">
    <name type="scientific">Saccoglossus kowalevskii</name>
    <name type="common">Acorn worm</name>
    <dbReference type="NCBI Taxonomy" id="10224"/>
    <lineage>
        <taxon>Eukaryota</taxon>
        <taxon>Metazoa</taxon>
        <taxon>Hemichordata</taxon>
        <taxon>Enteropneusta</taxon>
        <taxon>Harrimaniidae</taxon>
        <taxon>Saccoglossus</taxon>
    </lineage>
</organism>
<evidence type="ECO:0000259" key="2">
    <source>
        <dbReference type="Pfam" id="PF00149"/>
    </source>
</evidence>
<feature type="domain" description="Calcineurin-like phosphoesterase" evidence="2">
    <location>
        <begin position="200"/>
        <end position="375"/>
    </location>
</feature>
<feature type="transmembrane region" description="Helical" evidence="1">
    <location>
        <begin position="78"/>
        <end position="105"/>
    </location>
</feature>
<dbReference type="Proteomes" id="UP000694865">
    <property type="component" value="Unplaced"/>
</dbReference>
<dbReference type="InterPro" id="IPR004843">
    <property type="entry name" value="Calcineurin-like_PHP"/>
</dbReference>
<dbReference type="SUPFAM" id="SSF56300">
    <property type="entry name" value="Metallo-dependent phosphatases"/>
    <property type="match status" value="1"/>
</dbReference>
<keyword evidence="1" id="KW-0472">Membrane</keyword>
<reference evidence="4" key="1">
    <citation type="submission" date="2025-08" db="UniProtKB">
        <authorList>
            <consortium name="RefSeq"/>
        </authorList>
    </citation>
    <scope>IDENTIFICATION</scope>
    <source>
        <tissue evidence="4">Testes</tissue>
    </source>
</reference>
<keyword evidence="1" id="KW-0812">Transmembrane</keyword>
<dbReference type="Pfam" id="PF00149">
    <property type="entry name" value="Metallophos"/>
    <property type="match status" value="1"/>
</dbReference>
<dbReference type="Gene3D" id="3.60.21.10">
    <property type="match status" value="1"/>
</dbReference>
<evidence type="ECO:0000313" key="3">
    <source>
        <dbReference type="Proteomes" id="UP000694865"/>
    </source>
</evidence>
<accession>A0ABM0GS73</accession>
<dbReference type="GeneID" id="100369719"/>
<keyword evidence="1" id="KW-1133">Transmembrane helix</keyword>
<feature type="transmembrane region" description="Helical" evidence="1">
    <location>
        <begin position="156"/>
        <end position="174"/>
    </location>
</feature>
<dbReference type="InterPro" id="IPR051158">
    <property type="entry name" value="Metallophosphoesterase_sf"/>
</dbReference>